<dbReference type="EMBL" id="VLKT01000060">
    <property type="protein sequence ID" value="TWI23154.1"/>
    <property type="molecule type" value="Genomic_DNA"/>
</dbReference>
<feature type="compositionally biased region" description="Polar residues" evidence="1">
    <location>
        <begin position="106"/>
        <end position="117"/>
    </location>
</feature>
<feature type="region of interest" description="Disordered" evidence="1">
    <location>
        <begin position="82"/>
        <end position="126"/>
    </location>
</feature>
<name>A0A562MTA1_9HYPH</name>
<organism evidence="2 3">
    <name type="scientific">Mesorhizobium tianshanense</name>
    <dbReference type="NCBI Taxonomy" id="39844"/>
    <lineage>
        <taxon>Bacteria</taxon>
        <taxon>Pseudomonadati</taxon>
        <taxon>Pseudomonadota</taxon>
        <taxon>Alphaproteobacteria</taxon>
        <taxon>Hyphomicrobiales</taxon>
        <taxon>Phyllobacteriaceae</taxon>
        <taxon>Mesorhizobium</taxon>
    </lineage>
</organism>
<dbReference type="Proteomes" id="UP000317122">
    <property type="component" value="Unassembled WGS sequence"/>
</dbReference>
<feature type="compositionally biased region" description="Basic and acidic residues" evidence="1">
    <location>
        <begin position="89"/>
        <end position="101"/>
    </location>
</feature>
<evidence type="ECO:0000313" key="3">
    <source>
        <dbReference type="Proteomes" id="UP000317122"/>
    </source>
</evidence>
<protein>
    <submittedName>
        <fullName evidence="2">Uncharacterized protein</fullName>
    </submittedName>
</protein>
<reference evidence="2 3" key="1">
    <citation type="journal article" date="2015" name="Stand. Genomic Sci.">
        <title>Genomic Encyclopedia of Bacterial and Archaeal Type Strains, Phase III: the genomes of soil and plant-associated and newly described type strains.</title>
        <authorList>
            <person name="Whitman W.B."/>
            <person name="Woyke T."/>
            <person name="Klenk H.P."/>
            <person name="Zhou Y."/>
            <person name="Lilburn T.G."/>
            <person name="Beck B.J."/>
            <person name="De Vos P."/>
            <person name="Vandamme P."/>
            <person name="Eisen J.A."/>
            <person name="Garrity G."/>
            <person name="Hugenholtz P."/>
            <person name="Kyrpides N.C."/>
        </authorList>
    </citation>
    <scope>NUCLEOTIDE SEQUENCE [LARGE SCALE GENOMIC DNA]</scope>
    <source>
        <strain evidence="2 3">CGMCC 1.2546</strain>
    </source>
</reference>
<gene>
    <name evidence="2" type="ORF">IQ26_06461</name>
</gene>
<evidence type="ECO:0000256" key="1">
    <source>
        <dbReference type="SAM" id="MobiDB-lite"/>
    </source>
</evidence>
<evidence type="ECO:0000313" key="2">
    <source>
        <dbReference type="EMBL" id="TWI23154.1"/>
    </source>
</evidence>
<comment type="caution">
    <text evidence="2">The sequence shown here is derived from an EMBL/GenBank/DDBJ whole genome shotgun (WGS) entry which is preliminary data.</text>
</comment>
<sequence length="200" mass="21591">MVATGWECKLRLSNAGLACANPAYISSGRGHELRYVNGTFEHCLRDAGLLFIDVHHHKNDALCNVWFIRLFGRIGGCPEKPTGKAAAGRADKDHASRRSDRINAGGSKSAQADQQTSRRAKGGTARTAQGSADFVIVRSDDADLFVRNSCRLKRGNGAPRLVVGIEKLADCSHLTAHSTDVARRSFRSGGLLLPPVRVTE</sequence>
<accession>A0A562MTA1</accession>
<keyword evidence="3" id="KW-1185">Reference proteome</keyword>
<dbReference type="AlphaFoldDB" id="A0A562MTA1"/>
<proteinExistence type="predicted"/>